<keyword evidence="1" id="KW-0175">Coiled coil</keyword>
<evidence type="ECO:0000313" key="3">
    <source>
        <dbReference type="Proteomes" id="UP000009175"/>
    </source>
</evidence>
<sequence>MSQIEQVLAVARSLELKGLEPSVALIKANLAQSVPMPVIIKGLTQFKQLSHSDKAKLVAPISEDPETDEPSELDALRQRVALLETLCDNLNERLKTLEEAKH</sequence>
<accession>A1S4M4</accession>
<evidence type="ECO:0000256" key="1">
    <source>
        <dbReference type="SAM" id="Coils"/>
    </source>
</evidence>
<dbReference type="Proteomes" id="UP000009175">
    <property type="component" value="Chromosome"/>
</dbReference>
<protein>
    <recommendedName>
        <fullName evidence="4">KfrA N-terminal DNA-binding domain-containing protein</fullName>
    </recommendedName>
</protein>
<dbReference type="STRING" id="326297.Sama_1123"/>
<evidence type="ECO:0008006" key="4">
    <source>
        <dbReference type="Google" id="ProtNLM"/>
    </source>
</evidence>
<reference evidence="2 3" key="1">
    <citation type="submission" date="2006-12" db="EMBL/GenBank/DDBJ databases">
        <title>Complete sequence of Shewanella amazonensis SB2B.</title>
        <authorList>
            <consortium name="US DOE Joint Genome Institute"/>
            <person name="Copeland A."/>
            <person name="Lucas S."/>
            <person name="Lapidus A."/>
            <person name="Barry K."/>
            <person name="Detter J.C."/>
            <person name="Glavina del Rio T."/>
            <person name="Hammon N."/>
            <person name="Israni S."/>
            <person name="Dalin E."/>
            <person name="Tice H."/>
            <person name="Pitluck S."/>
            <person name="Munk A.C."/>
            <person name="Brettin T."/>
            <person name="Bruce D."/>
            <person name="Han C."/>
            <person name="Tapia R."/>
            <person name="Gilna P."/>
            <person name="Schmutz J."/>
            <person name="Larimer F."/>
            <person name="Land M."/>
            <person name="Hauser L."/>
            <person name="Kyrpides N."/>
            <person name="Mikhailova N."/>
            <person name="Fredrickson J."/>
            <person name="Richardson P."/>
        </authorList>
    </citation>
    <scope>NUCLEOTIDE SEQUENCE [LARGE SCALE GENOMIC DNA]</scope>
    <source>
        <strain evidence="3">ATCC BAA-1098 / SB2B</strain>
    </source>
</reference>
<dbReference type="HOGENOM" id="CLU_169029_0_0_6"/>
<dbReference type="KEGG" id="saz:Sama_1123"/>
<feature type="coiled-coil region" evidence="1">
    <location>
        <begin position="73"/>
        <end position="100"/>
    </location>
</feature>
<gene>
    <name evidence="2" type="ordered locus">Sama_1123</name>
</gene>
<dbReference type="AlphaFoldDB" id="A1S4M4"/>
<organism evidence="2 3">
    <name type="scientific">Shewanella amazonensis (strain ATCC BAA-1098 / SB2B)</name>
    <dbReference type="NCBI Taxonomy" id="326297"/>
    <lineage>
        <taxon>Bacteria</taxon>
        <taxon>Pseudomonadati</taxon>
        <taxon>Pseudomonadota</taxon>
        <taxon>Gammaproteobacteria</taxon>
        <taxon>Alteromonadales</taxon>
        <taxon>Shewanellaceae</taxon>
        <taxon>Shewanella</taxon>
    </lineage>
</organism>
<evidence type="ECO:0000313" key="2">
    <source>
        <dbReference type="EMBL" id="ABL99330.1"/>
    </source>
</evidence>
<keyword evidence="3" id="KW-1185">Reference proteome</keyword>
<dbReference type="eggNOG" id="ENOG5033JKV">
    <property type="taxonomic scope" value="Bacteria"/>
</dbReference>
<dbReference type="OrthoDB" id="6388136at2"/>
<proteinExistence type="predicted"/>
<dbReference type="RefSeq" id="WP_011759239.1">
    <property type="nucleotide sequence ID" value="NC_008700.1"/>
</dbReference>
<dbReference type="EMBL" id="CP000507">
    <property type="protein sequence ID" value="ABL99330.1"/>
    <property type="molecule type" value="Genomic_DNA"/>
</dbReference>
<name>A1S4M4_SHEAM</name>